<dbReference type="EMBL" id="FOCV01000001">
    <property type="protein sequence ID" value="SEM96261.1"/>
    <property type="molecule type" value="Genomic_DNA"/>
</dbReference>
<dbReference type="EMBL" id="FNXB01000002">
    <property type="protein sequence ID" value="SEH48616.1"/>
    <property type="molecule type" value="Genomic_DNA"/>
</dbReference>
<dbReference type="AlphaFoldDB" id="A0A1H8CLW4"/>
<proteinExistence type="predicted"/>
<keyword evidence="8" id="KW-1185">Reference proteome</keyword>
<accession>A0A1H8CLW4</accession>
<dbReference type="Proteomes" id="UP000198939">
    <property type="component" value="Unassembled WGS sequence"/>
</dbReference>
<dbReference type="GO" id="GO:0000160">
    <property type="term" value="P:phosphorelay signal transduction system"/>
    <property type="evidence" value="ECO:0007669"/>
    <property type="project" value="UniProtKB-KW"/>
</dbReference>
<evidence type="ECO:0000313" key="5">
    <source>
        <dbReference type="EMBL" id="SEH48616.1"/>
    </source>
</evidence>
<protein>
    <submittedName>
        <fullName evidence="5">Polar-differentiation response regulator DivK</fullName>
    </submittedName>
    <submittedName>
        <fullName evidence="6">Response regulator receiver domain-containing protein</fullName>
    </submittedName>
</protein>
<feature type="domain" description="Response regulatory" evidence="4">
    <location>
        <begin position="1"/>
        <end position="86"/>
    </location>
</feature>
<dbReference type="InterPro" id="IPR011006">
    <property type="entry name" value="CheY-like_superfamily"/>
</dbReference>
<reference evidence="5" key="3">
    <citation type="submission" date="2016-10" db="EMBL/GenBank/DDBJ databases">
        <authorList>
            <person name="de Groot N.N."/>
        </authorList>
    </citation>
    <scope>NUCLEOTIDE SEQUENCE [LARGE SCALE GENOMIC DNA]</scope>
    <source>
        <strain evidence="5">CCBAU85039</strain>
    </source>
</reference>
<evidence type="ECO:0000256" key="3">
    <source>
        <dbReference type="PROSITE-ProRule" id="PRU00169"/>
    </source>
</evidence>
<dbReference type="InterPro" id="IPR001789">
    <property type="entry name" value="Sig_transdc_resp-reg_receiver"/>
</dbReference>
<evidence type="ECO:0000259" key="4">
    <source>
        <dbReference type="PROSITE" id="PS50110"/>
    </source>
</evidence>
<dbReference type="PANTHER" id="PTHR45339:SF1">
    <property type="entry name" value="HYBRID SIGNAL TRANSDUCTION HISTIDINE KINASE J"/>
    <property type="match status" value="1"/>
</dbReference>
<gene>
    <name evidence="5" type="primary">divK_2</name>
    <name evidence="5" type="ORF">RTCCBAU85039_0675</name>
    <name evidence="6" type="ORF">SAMN05216228_1001227</name>
</gene>
<dbReference type="Pfam" id="PF00072">
    <property type="entry name" value="Response_reg"/>
    <property type="match status" value="1"/>
</dbReference>
<evidence type="ECO:0000256" key="2">
    <source>
        <dbReference type="ARBA" id="ARBA00023012"/>
    </source>
</evidence>
<dbReference type="PANTHER" id="PTHR45339">
    <property type="entry name" value="HYBRID SIGNAL TRANSDUCTION HISTIDINE KINASE J"/>
    <property type="match status" value="1"/>
</dbReference>
<dbReference type="SUPFAM" id="SSF52172">
    <property type="entry name" value="CheY-like"/>
    <property type="match status" value="1"/>
</dbReference>
<reference evidence="6 8" key="2">
    <citation type="submission" date="2016-10" db="EMBL/GenBank/DDBJ databases">
        <authorList>
            <person name="Varghese N."/>
            <person name="Submissions S."/>
        </authorList>
    </citation>
    <scope>NUCLEOTIDE SEQUENCE [LARGE SCALE GENOMIC DNA]</scope>
    <source>
        <strain evidence="6 8">CGMCC 1.7071</strain>
    </source>
</reference>
<sequence>MIKGVARARSDAPALILMDLSLPVLDGWEATRRLKALPETRDIPVIALSSHAMAGDREAALAAGCDDYDTKPVDFTRLLGKIKARLPKESTQ</sequence>
<dbReference type="Gene3D" id="3.40.50.2300">
    <property type="match status" value="1"/>
</dbReference>
<organism evidence="5 7">
    <name type="scientific">Rhizobium tibeticum</name>
    <dbReference type="NCBI Taxonomy" id="501024"/>
    <lineage>
        <taxon>Bacteria</taxon>
        <taxon>Pseudomonadati</taxon>
        <taxon>Pseudomonadota</taxon>
        <taxon>Alphaproteobacteria</taxon>
        <taxon>Hyphomicrobiales</taxon>
        <taxon>Rhizobiaceae</taxon>
        <taxon>Rhizobium/Agrobacterium group</taxon>
        <taxon>Rhizobium</taxon>
    </lineage>
</organism>
<dbReference type="PROSITE" id="PS50110">
    <property type="entry name" value="RESPONSE_REGULATORY"/>
    <property type="match status" value="1"/>
</dbReference>
<keyword evidence="2" id="KW-0902">Two-component regulatory system</keyword>
<evidence type="ECO:0000313" key="7">
    <source>
        <dbReference type="Proteomes" id="UP000183063"/>
    </source>
</evidence>
<dbReference type="STRING" id="501024.RTCCBAU85039_0675"/>
<evidence type="ECO:0000313" key="6">
    <source>
        <dbReference type="EMBL" id="SEM96261.1"/>
    </source>
</evidence>
<keyword evidence="1 3" id="KW-0597">Phosphoprotein</keyword>
<evidence type="ECO:0000256" key="1">
    <source>
        <dbReference type="ARBA" id="ARBA00022553"/>
    </source>
</evidence>
<feature type="modified residue" description="4-aspartylphosphate" evidence="3">
    <location>
        <position position="19"/>
    </location>
</feature>
<dbReference type="Proteomes" id="UP000183063">
    <property type="component" value="Unassembled WGS sequence"/>
</dbReference>
<reference evidence="7" key="1">
    <citation type="submission" date="2016-10" db="EMBL/GenBank/DDBJ databases">
        <authorList>
            <person name="Wibberg D."/>
        </authorList>
    </citation>
    <scope>NUCLEOTIDE SEQUENCE [LARGE SCALE GENOMIC DNA]</scope>
</reference>
<name>A0A1H8CLW4_9HYPH</name>
<evidence type="ECO:0000313" key="8">
    <source>
        <dbReference type="Proteomes" id="UP000198939"/>
    </source>
</evidence>